<reference evidence="3 4" key="1">
    <citation type="journal article" date="2015" name="Genome Announc.">
        <title>Expanding the biotechnology potential of lactobacilli through comparative genomics of 213 strains and associated genera.</title>
        <authorList>
            <person name="Sun Z."/>
            <person name="Harris H.M."/>
            <person name="McCann A."/>
            <person name="Guo C."/>
            <person name="Argimon S."/>
            <person name="Zhang W."/>
            <person name="Yang X."/>
            <person name="Jeffery I.B."/>
            <person name="Cooney J.C."/>
            <person name="Kagawa T.F."/>
            <person name="Liu W."/>
            <person name="Song Y."/>
            <person name="Salvetti E."/>
            <person name="Wrobel A."/>
            <person name="Rasinkangas P."/>
            <person name="Parkhill J."/>
            <person name="Rea M.C."/>
            <person name="O'Sullivan O."/>
            <person name="Ritari J."/>
            <person name="Douillard F.P."/>
            <person name="Paul Ross R."/>
            <person name="Yang R."/>
            <person name="Briner A.E."/>
            <person name="Felis G.E."/>
            <person name="de Vos W.M."/>
            <person name="Barrangou R."/>
            <person name="Klaenhammer T.R."/>
            <person name="Caufield P.W."/>
            <person name="Cui Y."/>
            <person name="Zhang H."/>
            <person name="O'Toole P.W."/>
        </authorList>
    </citation>
    <scope>NUCLEOTIDE SEQUENCE [LARGE SCALE GENOMIC DNA]</scope>
    <source>
        <strain evidence="3 4">DSM 23037</strain>
    </source>
</reference>
<dbReference type="GO" id="GO:0003723">
    <property type="term" value="F:RNA binding"/>
    <property type="evidence" value="ECO:0007669"/>
    <property type="project" value="UniProtKB-KW"/>
</dbReference>
<dbReference type="SUPFAM" id="SSF55174">
    <property type="entry name" value="Alpha-L RNA-binding motif"/>
    <property type="match status" value="1"/>
</dbReference>
<evidence type="ECO:0000313" key="4">
    <source>
        <dbReference type="Proteomes" id="UP000051378"/>
    </source>
</evidence>
<dbReference type="Gene3D" id="3.30.70.330">
    <property type="match status" value="1"/>
</dbReference>
<gene>
    <name evidence="3" type="ORF">FC86_GL000703</name>
</gene>
<evidence type="ECO:0000256" key="1">
    <source>
        <dbReference type="PROSITE-ProRule" id="PRU00182"/>
    </source>
</evidence>
<name>A0A0R2DTW3_9LACO</name>
<dbReference type="RefSeq" id="WP_056974920.1">
    <property type="nucleotide sequence ID" value="NZ_AYZL01000020.1"/>
</dbReference>
<organism evidence="3 4">
    <name type="scientific">Holzapfeliella floricola DSM 23037 = JCM 16512</name>
    <dbReference type="NCBI Taxonomy" id="1423744"/>
    <lineage>
        <taxon>Bacteria</taxon>
        <taxon>Bacillati</taxon>
        <taxon>Bacillota</taxon>
        <taxon>Bacilli</taxon>
        <taxon>Lactobacillales</taxon>
        <taxon>Lactobacillaceae</taxon>
        <taxon>Holzapfeliella</taxon>
    </lineage>
</organism>
<evidence type="ECO:0000313" key="3">
    <source>
        <dbReference type="EMBL" id="KRN03597.1"/>
    </source>
</evidence>
<dbReference type="Proteomes" id="UP000051378">
    <property type="component" value="Unassembled WGS sequence"/>
</dbReference>
<proteinExistence type="predicted"/>
<keyword evidence="4" id="KW-1185">Reference proteome</keyword>
<dbReference type="InterPro" id="IPR040591">
    <property type="entry name" value="RqcP2_RBD"/>
</dbReference>
<dbReference type="InterPro" id="IPR012677">
    <property type="entry name" value="Nucleotide-bd_a/b_plait_sf"/>
</dbReference>
<protein>
    <recommendedName>
        <fullName evidence="2">Ribosome-associated protein quality control protein P2 RNA-binding domain-containing protein</fullName>
    </recommendedName>
</protein>
<comment type="caution">
    <text evidence="3">The sequence shown here is derived from an EMBL/GenBank/DDBJ whole genome shotgun (WGS) entry which is preliminary data.</text>
</comment>
<dbReference type="OrthoDB" id="9812787at2"/>
<dbReference type="STRING" id="1423744.FC86_GL000703"/>
<keyword evidence="1" id="KW-0694">RNA-binding</keyword>
<feature type="domain" description="Ribosome-associated protein quality control protein P2 RNA-binding" evidence="2">
    <location>
        <begin position="96"/>
        <end position="175"/>
    </location>
</feature>
<dbReference type="PATRIC" id="fig|1423744.4.peg.723"/>
<dbReference type="Gene3D" id="3.30.1370.160">
    <property type="match status" value="1"/>
</dbReference>
<accession>A0A0R2DTW3</accession>
<evidence type="ECO:0000259" key="2">
    <source>
        <dbReference type="Pfam" id="PF17774"/>
    </source>
</evidence>
<dbReference type="CDD" id="cd00165">
    <property type="entry name" value="S4"/>
    <property type="match status" value="1"/>
</dbReference>
<dbReference type="PROSITE" id="PS50889">
    <property type="entry name" value="S4"/>
    <property type="match status" value="1"/>
</dbReference>
<sequence>MKLQASNFYSFFETNEHKTINYLVGLINQTHFSYGGKILTPFLTLREQFILSQLLKVSKTECYVSFFGGYKSIDGEAERKRALLFSDKQTSIDDVSFEINAFEISYNSKFNELSHGKIYAALHQLGVEFNSFGDIVNQGSTWQFFVNQTMADYAEQELTSIFKIKIKLINVPLEEVIIPDQNYEETSILTSSKRIDNLIASATNQSRSAVKQLVESSAVKRNWVALLPKQLSSSILPGDYISVRHFGRFQFVVEEGETKRGKHRLRLKLWRTKKRG</sequence>
<dbReference type="AlphaFoldDB" id="A0A0R2DTW3"/>
<dbReference type="EMBL" id="AYZL01000020">
    <property type="protein sequence ID" value="KRN03597.1"/>
    <property type="molecule type" value="Genomic_DNA"/>
</dbReference>
<dbReference type="Pfam" id="PF17774">
    <property type="entry name" value="YlmH_RBD"/>
    <property type="match status" value="1"/>
</dbReference>